<sequence length="59" mass="6826">MDRFGSGNLWLTFRYFSIFSETCISSKYKAVLQGRGFQPISPIKNFVPTQVRGMLTQQF</sequence>
<evidence type="ECO:0000313" key="2">
    <source>
        <dbReference type="Proteomes" id="UP000326678"/>
    </source>
</evidence>
<reference evidence="1 2" key="1">
    <citation type="submission" date="2019-10" db="EMBL/GenBank/DDBJ databases">
        <title>Genomic and transcriptomic insights into the perfect genentic adaptation of a filamentous nitrogen-fixing cyanobacterium to rice fields.</title>
        <authorList>
            <person name="Chen Z."/>
        </authorList>
    </citation>
    <scope>NUCLEOTIDE SEQUENCE [LARGE SCALE GENOMIC DNA]</scope>
    <source>
        <strain evidence="1">CCNUC1</strain>
    </source>
</reference>
<name>A0A5P8W3R5_9NOSO</name>
<dbReference type="EMBL" id="CP045226">
    <property type="protein sequence ID" value="QFS47397.1"/>
    <property type="molecule type" value="Genomic_DNA"/>
</dbReference>
<keyword evidence="2" id="KW-1185">Reference proteome</keyword>
<accession>A0A5P8W3R5</accession>
<proteinExistence type="predicted"/>
<protein>
    <submittedName>
        <fullName evidence="1">Uncharacterized protein</fullName>
    </submittedName>
</protein>
<dbReference type="AlphaFoldDB" id="A0A5P8W3R5"/>
<evidence type="ECO:0000313" key="1">
    <source>
        <dbReference type="EMBL" id="QFS47397.1"/>
    </source>
</evidence>
<dbReference type="KEGG" id="nsh:GXM_04889"/>
<gene>
    <name evidence="1" type="ORF">GXM_04889</name>
</gene>
<organism evidence="1 2">
    <name type="scientific">Nostoc sphaeroides CCNUC1</name>
    <dbReference type="NCBI Taxonomy" id="2653204"/>
    <lineage>
        <taxon>Bacteria</taxon>
        <taxon>Bacillati</taxon>
        <taxon>Cyanobacteriota</taxon>
        <taxon>Cyanophyceae</taxon>
        <taxon>Nostocales</taxon>
        <taxon>Nostocaceae</taxon>
        <taxon>Nostoc</taxon>
    </lineage>
</organism>
<dbReference type="Proteomes" id="UP000326678">
    <property type="component" value="Chromosome Gxm1"/>
</dbReference>